<evidence type="ECO:0000256" key="10">
    <source>
        <dbReference type="ARBA" id="ARBA00022989"/>
    </source>
</evidence>
<dbReference type="PIRSF" id="PIRSF006446">
    <property type="entry name" value="Cyt_quinol_oxidase_1"/>
    <property type="match status" value="1"/>
</dbReference>
<comment type="caution">
    <text evidence="14">The sequence shown here is derived from an EMBL/GenBank/DDBJ whole genome shotgun (WGS) entry which is preliminary data.</text>
</comment>
<evidence type="ECO:0000256" key="7">
    <source>
        <dbReference type="ARBA" id="ARBA00022692"/>
    </source>
</evidence>
<keyword evidence="12 13" id="KW-0472">Membrane</keyword>
<keyword evidence="4 13" id="KW-1003">Cell membrane</keyword>
<feature type="transmembrane region" description="Helical" evidence="13">
    <location>
        <begin position="494"/>
        <end position="517"/>
    </location>
</feature>
<keyword evidence="6 13" id="KW-0349">Heme</keyword>
<keyword evidence="11 13" id="KW-0408">Iron</keyword>
<keyword evidence="10 13" id="KW-1133">Transmembrane helix</keyword>
<evidence type="ECO:0000313" key="15">
    <source>
        <dbReference type="Proteomes" id="UP001193734"/>
    </source>
</evidence>
<evidence type="ECO:0000256" key="5">
    <source>
        <dbReference type="ARBA" id="ARBA00022519"/>
    </source>
</evidence>
<organism evidence="14 15">
    <name type="scientific">Xylanibacter rodentium</name>
    <dbReference type="NCBI Taxonomy" id="2736289"/>
    <lineage>
        <taxon>Bacteria</taxon>
        <taxon>Pseudomonadati</taxon>
        <taxon>Bacteroidota</taxon>
        <taxon>Bacteroidia</taxon>
        <taxon>Bacteroidales</taxon>
        <taxon>Prevotellaceae</taxon>
        <taxon>Xylanibacter</taxon>
    </lineage>
</organism>
<evidence type="ECO:0000256" key="12">
    <source>
        <dbReference type="ARBA" id="ARBA00023136"/>
    </source>
</evidence>
<evidence type="ECO:0000256" key="2">
    <source>
        <dbReference type="ARBA" id="ARBA00009819"/>
    </source>
</evidence>
<evidence type="ECO:0000256" key="11">
    <source>
        <dbReference type="ARBA" id="ARBA00023004"/>
    </source>
</evidence>
<keyword evidence="5" id="KW-0997">Cell inner membrane</keyword>
<dbReference type="Proteomes" id="UP001193734">
    <property type="component" value="Unassembled WGS sequence"/>
</dbReference>
<feature type="transmembrane region" description="Helical" evidence="13">
    <location>
        <begin position="62"/>
        <end position="81"/>
    </location>
</feature>
<gene>
    <name evidence="14" type="ORF">HPS55_08150</name>
</gene>
<keyword evidence="9 13" id="KW-0249">Electron transport</keyword>
<evidence type="ECO:0000256" key="9">
    <source>
        <dbReference type="ARBA" id="ARBA00022982"/>
    </source>
</evidence>
<feature type="transmembrane region" description="Helical" evidence="13">
    <location>
        <begin position="411"/>
        <end position="435"/>
    </location>
</feature>
<feature type="transmembrane region" description="Helical" evidence="13">
    <location>
        <begin position="133"/>
        <end position="153"/>
    </location>
</feature>
<evidence type="ECO:0000256" key="6">
    <source>
        <dbReference type="ARBA" id="ARBA00022617"/>
    </source>
</evidence>
<dbReference type="EMBL" id="JABKKE010000012">
    <property type="protein sequence ID" value="NPE14297.1"/>
    <property type="molecule type" value="Genomic_DNA"/>
</dbReference>
<dbReference type="PANTHER" id="PTHR30365:SF0">
    <property type="entry name" value="CYTOCHROME BD-I UBIQUINOL OXIDASE SUBUNIT 1"/>
    <property type="match status" value="1"/>
</dbReference>
<evidence type="ECO:0000256" key="13">
    <source>
        <dbReference type="PIRNR" id="PIRNR006446"/>
    </source>
</evidence>
<reference evidence="14 15" key="1">
    <citation type="submission" date="2020-05" db="EMBL/GenBank/DDBJ databases">
        <title>Distinct polysaccharide utilization as determinants for interspecies competition between intestinal Prevotella spp.</title>
        <authorList>
            <person name="Galvez E.J.C."/>
            <person name="Iljazovic A."/>
            <person name="Strowig T."/>
        </authorList>
    </citation>
    <scope>NUCLEOTIDE SEQUENCE [LARGE SCALE GENOMIC DNA]</scope>
    <source>
        <strain evidence="14 15">PROD</strain>
    </source>
</reference>
<evidence type="ECO:0000256" key="1">
    <source>
        <dbReference type="ARBA" id="ARBA00004429"/>
    </source>
</evidence>
<evidence type="ECO:0000313" key="14">
    <source>
        <dbReference type="EMBL" id="NPE14297.1"/>
    </source>
</evidence>
<comment type="similarity">
    <text evidence="2 13">Belongs to the cytochrome ubiquinol oxidase subunit 1 family.</text>
</comment>
<evidence type="ECO:0000256" key="4">
    <source>
        <dbReference type="ARBA" id="ARBA00022475"/>
    </source>
</evidence>
<evidence type="ECO:0000256" key="8">
    <source>
        <dbReference type="ARBA" id="ARBA00022723"/>
    </source>
</evidence>
<dbReference type="GeneID" id="82157735"/>
<keyword evidence="8 13" id="KW-0479">Metal-binding</keyword>
<evidence type="ECO:0000256" key="3">
    <source>
        <dbReference type="ARBA" id="ARBA00022448"/>
    </source>
</evidence>
<feature type="transmembrane region" description="Helical" evidence="13">
    <location>
        <begin position="197"/>
        <end position="216"/>
    </location>
</feature>
<keyword evidence="3 13" id="KW-0813">Transport</keyword>
<feature type="transmembrane region" description="Helical" evidence="13">
    <location>
        <begin position="101"/>
        <end position="126"/>
    </location>
</feature>
<feature type="transmembrane region" description="Helical" evidence="13">
    <location>
        <begin position="223"/>
        <end position="243"/>
    </location>
</feature>
<protein>
    <submittedName>
        <fullName evidence="14">Cytochrome ubiquinol oxidase subunit I</fullName>
    </submittedName>
</protein>
<dbReference type="InterPro" id="IPR002585">
    <property type="entry name" value="Cyt-d_ubiquinol_oxidase_su_1"/>
</dbReference>
<comment type="subcellular location">
    <subcellularLocation>
        <location evidence="1">Cell inner membrane</location>
        <topology evidence="1">Multi-pass membrane protein</topology>
    </subcellularLocation>
</comment>
<name>A0ABX2AY15_9BACT</name>
<accession>A0ABX2AY15</accession>
<proteinExistence type="inferred from homology"/>
<feature type="transmembrane region" description="Helical" evidence="13">
    <location>
        <begin position="20"/>
        <end position="41"/>
    </location>
</feature>
<dbReference type="Pfam" id="PF01654">
    <property type="entry name" value="Cyt_bd_oxida_I"/>
    <property type="match status" value="1"/>
</dbReference>
<feature type="transmembrane region" description="Helical" evidence="13">
    <location>
        <begin position="447"/>
        <end position="467"/>
    </location>
</feature>
<sequence length="535" mass="59897">MTNILLNIDAATVDWSRAQFALTAIYHWLFVPLTLGLALIMGIMETCYYRTRKPFWRDTAKFWQKLFGINFAMGVATGIILEFEFGTNWSNYSWFVGDIFGAPLAIEGIVAFFMESTFVAVMFFGWKKVSAGFHLAATWLTGLGATISAWWILVANAWMQYPVGCTFNPDTMRNEMTSFMEVALSPFAVDKFCHTVTSAWIIGALFVVAVSCYYLLKGREKQLAVASIRIGAAVGLVASLLAVHTGDGSAYNVAQVQPMKLAAMEALYDGGHDQGLTAIALVNPFRQPDYKTGGEPPLRIAIPYGLSFLATRDINGYVPGINDIMRGGYMLENNTREISMDEKIRRGQRAILALKEYRELGAKARTGELSKQETARREILRNGLQQNMPYFGYGYIKDKAQLVPYIPLCFYAFRVMVGLGTLFIVFFAVVLFVVFRKDITRYRLLHRTAIVLLPLGYIASESGWLVAEFGRQPWAIQDMMPTWVAVSNVGSGSIMLTFFIFLALFTTLLAVEISILLKQIKKGPEKELQEISDNK</sequence>
<dbReference type="PANTHER" id="PTHR30365">
    <property type="entry name" value="CYTOCHROME D UBIQUINOL OXIDASE"/>
    <property type="match status" value="1"/>
</dbReference>
<keyword evidence="7 13" id="KW-0812">Transmembrane</keyword>
<keyword evidence="15" id="KW-1185">Reference proteome</keyword>
<dbReference type="RefSeq" id="WP_172178716.1">
    <property type="nucleotide sequence ID" value="NZ_CASGIA010000052.1"/>
</dbReference>